<sequence length="173" mass="19280">MTHPDTVSSELPADVLAGAPALPSDPDRPDPAHQPPEEVDEATVRAVGKVTAALEVAEHARGNLYAFHRLIGRADNELQEALDELEEAGHGDLADAVRAEVVGRNVLEGRWSFQVVEDFDDNYWSRFREAERTVRDRLVGGRRHVYESSMKERNRTHGRRGHEARPGEMTPDA</sequence>
<dbReference type="RefSeq" id="WP_246130915.1">
    <property type="nucleotide sequence ID" value="NZ_BAAARM010000001.1"/>
</dbReference>
<dbReference type="AlphaFoldDB" id="A0A512D7F4"/>
<protein>
    <submittedName>
        <fullName evidence="2">Uncharacterized protein</fullName>
    </submittedName>
</protein>
<name>A0A512D7F4_9CELL</name>
<evidence type="ECO:0000313" key="2">
    <source>
        <dbReference type="EMBL" id="GEO32401.1"/>
    </source>
</evidence>
<keyword evidence="3" id="KW-1185">Reference proteome</keyword>
<reference evidence="2 3" key="1">
    <citation type="submission" date="2019-07" db="EMBL/GenBank/DDBJ databases">
        <title>Whole genome shotgun sequence of Cellulomonas aerilata NBRC 106308.</title>
        <authorList>
            <person name="Hosoyama A."/>
            <person name="Uohara A."/>
            <person name="Ohji S."/>
            <person name="Ichikawa N."/>
        </authorList>
    </citation>
    <scope>NUCLEOTIDE SEQUENCE [LARGE SCALE GENOMIC DNA]</scope>
    <source>
        <strain evidence="2 3">NBRC 106308</strain>
    </source>
</reference>
<accession>A0A512D7F4</accession>
<evidence type="ECO:0000256" key="1">
    <source>
        <dbReference type="SAM" id="MobiDB-lite"/>
    </source>
</evidence>
<proteinExistence type="predicted"/>
<gene>
    <name evidence="2" type="ORF">CAE01nite_01260</name>
</gene>
<organism evidence="2 3">
    <name type="scientific">Cellulomonas aerilata</name>
    <dbReference type="NCBI Taxonomy" id="515326"/>
    <lineage>
        <taxon>Bacteria</taxon>
        <taxon>Bacillati</taxon>
        <taxon>Actinomycetota</taxon>
        <taxon>Actinomycetes</taxon>
        <taxon>Micrococcales</taxon>
        <taxon>Cellulomonadaceae</taxon>
        <taxon>Cellulomonas</taxon>
    </lineage>
</organism>
<evidence type="ECO:0000313" key="3">
    <source>
        <dbReference type="Proteomes" id="UP000321181"/>
    </source>
</evidence>
<feature type="region of interest" description="Disordered" evidence="1">
    <location>
        <begin position="146"/>
        <end position="173"/>
    </location>
</feature>
<comment type="caution">
    <text evidence="2">The sequence shown here is derived from an EMBL/GenBank/DDBJ whole genome shotgun (WGS) entry which is preliminary data.</text>
</comment>
<dbReference type="EMBL" id="BJYY01000001">
    <property type="protein sequence ID" value="GEO32401.1"/>
    <property type="molecule type" value="Genomic_DNA"/>
</dbReference>
<dbReference type="Proteomes" id="UP000321181">
    <property type="component" value="Unassembled WGS sequence"/>
</dbReference>
<feature type="region of interest" description="Disordered" evidence="1">
    <location>
        <begin position="1"/>
        <end position="40"/>
    </location>
</feature>
<feature type="compositionally biased region" description="Basic and acidic residues" evidence="1">
    <location>
        <begin position="146"/>
        <end position="166"/>
    </location>
</feature>